<dbReference type="Pfam" id="PF09995">
    <property type="entry name" value="MPAB_Lcp_cat"/>
    <property type="match status" value="1"/>
</dbReference>
<evidence type="ECO:0000313" key="2">
    <source>
        <dbReference type="EMBL" id="RZU38594.1"/>
    </source>
</evidence>
<dbReference type="PANTHER" id="PTHR37539">
    <property type="entry name" value="SECRETED PROTEIN-RELATED"/>
    <property type="match status" value="1"/>
</dbReference>
<dbReference type="PANTHER" id="PTHR37539:SF1">
    <property type="entry name" value="ER-BOUND OXYGENASE MPAB_MPAB'_RUBBER OXYGENASE CATALYTIC DOMAIN-CONTAINING PROTEIN"/>
    <property type="match status" value="1"/>
</dbReference>
<accession>A0A4Q7YNM3</accession>
<dbReference type="Proteomes" id="UP000292423">
    <property type="component" value="Unassembled WGS sequence"/>
</dbReference>
<dbReference type="AlphaFoldDB" id="A0A4Q7YNM3"/>
<sequence length="360" mass="41136">MSTPADRFTPEALQRMRQVCDPLADAVAARIERQRPTAMLEEVERRAREEGGPFRAFLDTVNTVPDWVDWDKIEQARRVSLAFTNVRSLALLTGSLVEGYMGGKAVHVLVATGRLQQDVLHRLNETAQMSHNMHQPDGMRPGGAGHRITLEVRLLHAMVRKYLRARGWDTTLYDEPINQEDMAFTVIEFDYLSVRGMERLGASLSREDREALHHFWRYAGWLHGVDEFFLTDSVEEEIELYERVCAHQYHPTEESRMMARTVLSAVAGQPPFFLKEGFLHALARVCLGQGAADFYNLPEDRRWQPAILALQAANRAATLAHYRLPGYAAASRAVNFRWIRRLLQNGLEAEPRKRAFKEIA</sequence>
<dbReference type="GO" id="GO:0016491">
    <property type="term" value="F:oxidoreductase activity"/>
    <property type="evidence" value="ECO:0007669"/>
    <property type="project" value="InterPro"/>
</dbReference>
<reference evidence="2 3" key="1">
    <citation type="submission" date="2019-02" db="EMBL/GenBank/DDBJ databases">
        <title>Genomic Encyclopedia of Type Strains, Phase IV (KMG-IV): sequencing the most valuable type-strain genomes for metagenomic binning, comparative biology and taxonomic classification.</title>
        <authorList>
            <person name="Goeker M."/>
        </authorList>
    </citation>
    <scope>NUCLEOTIDE SEQUENCE [LARGE SCALE GENOMIC DNA]</scope>
    <source>
        <strain evidence="2 3">DSM 105135</strain>
    </source>
</reference>
<name>A0A4Q7YNM3_9GAMM</name>
<proteinExistence type="predicted"/>
<comment type="caution">
    <text evidence="2">The sequence shown here is derived from an EMBL/GenBank/DDBJ whole genome shotgun (WGS) entry which is preliminary data.</text>
</comment>
<keyword evidence="3" id="KW-1185">Reference proteome</keyword>
<organism evidence="2 3">
    <name type="scientific">Fluviicoccus keumensis</name>
    <dbReference type="NCBI Taxonomy" id="1435465"/>
    <lineage>
        <taxon>Bacteria</taxon>
        <taxon>Pseudomonadati</taxon>
        <taxon>Pseudomonadota</taxon>
        <taxon>Gammaproteobacteria</taxon>
        <taxon>Moraxellales</taxon>
        <taxon>Moraxellaceae</taxon>
        <taxon>Fluviicoccus</taxon>
    </lineage>
</organism>
<dbReference type="OrthoDB" id="6072815at2"/>
<feature type="domain" description="ER-bound oxygenase mpaB/mpaB'/Rubber oxygenase catalytic" evidence="1">
    <location>
        <begin position="89"/>
        <end position="306"/>
    </location>
</feature>
<dbReference type="RefSeq" id="WP_130414287.1">
    <property type="nucleotide sequence ID" value="NZ_SHKX01000013.1"/>
</dbReference>
<evidence type="ECO:0000313" key="3">
    <source>
        <dbReference type="Proteomes" id="UP000292423"/>
    </source>
</evidence>
<gene>
    <name evidence="2" type="ORF">EV700_2529</name>
</gene>
<protein>
    <submittedName>
        <fullName evidence="2">Uncharacterized protein DUF2236</fullName>
    </submittedName>
</protein>
<dbReference type="InterPro" id="IPR018713">
    <property type="entry name" value="MPAB/Lcp_cat_dom"/>
</dbReference>
<evidence type="ECO:0000259" key="1">
    <source>
        <dbReference type="Pfam" id="PF09995"/>
    </source>
</evidence>
<dbReference type="EMBL" id="SHKX01000013">
    <property type="protein sequence ID" value="RZU38594.1"/>
    <property type="molecule type" value="Genomic_DNA"/>
</dbReference>
<dbReference type="InterPro" id="IPR037473">
    <property type="entry name" value="Lcp-like"/>
</dbReference>